<dbReference type="AlphaFoldDB" id="A0A0C3Q954"/>
<dbReference type="HOGENOM" id="CLU_1688024_0_0_1"/>
<organism evidence="1 2">
    <name type="scientific">Tulasnella calospora MUT 4182</name>
    <dbReference type="NCBI Taxonomy" id="1051891"/>
    <lineage>
        <taxon>Eukaryota</taxon>
        <taxon>Fungi</taxon>
        <taxon>Dikarya</taxon>
        <taxon>Basidiomycota</taxon>
        <taxon>Agaricomycotina</taxon>
        <taxon>Agaricomycetes</taxon>
        <taxon>Cantharellales</taxon>
        <taxon>Tulasnellaceae</taxon>
        <taxon>Tulasnella</taxon>
    </lineage>
</organism>
<gene>
    <name evidence="1" type="ORF">M407DRAFT_137621</name>
</gene>
<keyword evidence="2" id="KW-1185">Reference proteome</keyword>
<dbReference type="Proteomes" id="UP000054248">
    <property type="component" value="Unassembled WGS sequence"/>
</dbReference>
<protein>
    <submittedName>
        <fullName evidence="1">Uncharacterized protein</fullName>
    </submittedName>
</protein>
<accession>A0A0C3Q954</accession>
<name>A0A0C3Q954_9AGAM</name>
<reference evidence="2" key="2">
    <citation type="submission" date="2015-01" db="EMBL/GenBank/DDBJ databases">
        <title>Evolutionary Origins and Diversification of the Mycorrhizal Mutualists.</title>
        <authorList>
            <consortium name="DOE Joint Genome Institute"/>
            <consortium name="Mycorrhizal Genomics Consortium"/>
            <person name="Kohler A."/>
            <person name="Kuo A."/>
            <person name="Nagy L.G."/>
            <person name="Floudas D."/>
            <person name="Copeland A."/>
            <person name="Barry K.W."/>
            <person name="Cichocki N."/>
            <person name="Veneault-Fourrey C."/>
            <person name="LaButti K."/>
            <person name="Lindquist E.A."/>
            <person name="Lipzen A."/>
            <person name="Lundell T."/>
            <person name="Morin E."/>
            <person name="Murat C."/>
            <person name="Riley R."/>
            <person name="Ohm R."/>
            <person name="Sun H."/>
            <person name="Tunlid A."/>
            <person name="Henrissat B."/>
            <person name="Grigoriev I.V."/>
            <person name="Hibbett D.S."/>
            <person name="Martin F."/>
        </authorList>
    </citation>
    <scope>NUCLEOTIDE SEQUENCE [LARGE SCALE GENOMIC DNA]</scope>
    <source>
        <strain evidence="2">MUT 4182</strain>
    </source>
</reference>
<dbReference type="EMBL" id="KN823176">
    <property type="protein sequence ID" value="KIO20394.1"/>
    <property type="molecule type" value="Genomic_DNA"/>
</dbReference>
<evidence type="ECO:0000313" key="2">
    <source>
        <dbReference type="Proteomes" id="UP000054248"/>
    </source>
</evidence>
<sequence>MGGRGIENVTDEEGEAPDGSFVRCCLFRRLSVRVLFLFYKVSFESLVSLPFSSTHLLLHASPSTTVSSSSLHRSQSPLNLFISISFTSTIMSATEATTAPAVEKVETAPVETKAEETKPTEPVVEAAAATETPAEASKTEDAPIAVRFLYFARRLT</sequence>
<evidence type="ECO:0000313" key="1">
    <source>
        <dbReference type="EMBL" id="KIO20394.1"/>
    </source>
</evidence>
<proteinExistence type="predicted"/>
<reference evidence="1 2" key="1">
    <citation type="submission" date="2014-04" db="EMBL/GenBank/DDBJ databases">
        <authorList>
            <consortium name="DOE Joint Genome Institute"/>
            <person name="Kuo A."/>
            <person name="Girlanda M."/>
            <person name="Perotto S."/>
            <person name="Kohler A."/>
            <person name="Nagy L.G."/>
            <person name="Floudas D."/>
            <person name="Copeland A."/>
            <person name="Barry K.W."/>
            <person name="Cichocki N."/>
            <person name="Veneault-Fourrey C."/>
            <person name="LaButti K."/>
            <person name="Lindquist E.A."/>
            <person name="Lipzen A."/>
            <person name="Lundell T."/>
            <person name="Morin E."/>
            <person name="Murat C."/>
            <person name="Sun H."/>
            <person name="Tunlid A."/>
            <person name="Henrissat B."/>
            <person name="Grigoriev I.V."/>
            <person name="Hibbett D.S."/>
            <person name="Martin F."/>
            <person name="Nordberg H.P."/>
            <person name="Cantor M.N."/>
            <person name="Hua S.X."/>
        </authorList>
    </citation>
    <scope>NUCLEOTIDE SEQUENCE [LARGE SCALE GENOMIC DNA]</scope>
    <source>
        <strain evidence="1 2">MUT 4182</strain>
    </source>
</reference>